<dbReference type="PANTHER" id="PTHR18929">
    <property type="entry name" value="PROTEIN DISULFIDE ISOMERASE"/>
    <property type="match status" value="1"/>
</dbReference>
<dbReference type="FunFam" id="3.40.30.10:FF:000077">
    <property type="entry name" value="Protein disulfide-isomerase"/>
    <property type="match status" value="1"/>
</dbReference>
<keyword evidence="10 11" id="KW-0676">Redox-active center</keyword>
<dbReference type="Gene3D" id="3.40.30.10">
    <property type="entry name" value="Glutaredoxin"/>
    <property type="match status" value="4"/>
</dbReference>
<evidence type="ECO:0000256" key="9">
    <source>
        <dbReference type="ARBA" id="ARBA00023235"/>
    </source>
</evidence>
<dbReference type="InterPro" id="IPR036249">
    <property type="entry name" value="Thioredoxin-like_sf"/>
</dbReference>
<keyword evidence="7" id="KW-0256">Endoplasmic reticulum</keyword>
<dbReference type="InterPro" id="IPR005788">
    <property type="entry name" value="PDI_thioredoxin-like_dom"/>
</dbReference>
<dbReference type="AlphaFoldDB" id="A0AAD9USV6"/>
<dbReference type="Pfam" id="PF13848">
    <property type="entry name" value="Thioredoxin_6"/>
    <property type="match status" value="1"/>
</dbReference>
<dbReference type="SUPFAM" id="SSF52833">
    <property type="entry name" value="Thioredoxin-like"/>
    <property type="match status" value="4"/>
</dbReference>
<keyword evidence="16" id="KW-1185">Reference proteome</keyword>
<dbReference type="CDD" id="cd02995">
    <property type="entry name" value="PDI_a_PDI_a'_C"/>
    <property type="match status" value="1"/>
</dbReference>
<organism evidence="15 16">
    <name type="scientific">Acropora cervicornis</name>
    <name type="common">Staghorn coral</name>
    <dbReference type="NCBI Taxonomy" id="6130"/>
    <lineage>
        <taxon>Eukaryota</taxon>
        <taxon>Metazoa</taxon>
        <taxon>Cnidaria</taxon>
        <taxon>Anthozoa</taxon>
        <taxon>Hexacorallia</taxon>
        <taxon>Scleractinia</taxon>
        <taxon>Astrocoeniina</taxon>
        <taxon>Acroporidae</taxon>
        <taxon>Acropora</taxon>
    </lineage>
</organism>
<protein>
    <recommendedName>
        <fullName evidence="4 13">Protein disulfide-isomerase</fullName>
        <ecNumber evidence="4 13">5.3.4.1</ecNumber>
    </recommendedName>
</protein>
<dbReference type="PANTHER" id="PTHR18929:SF132">
    <property type="entry name" value="PROTEIN DISULFIDE-ISOMERASE A3"/>
    <property type="match status" value="1"/>
</dbReference>
<dbReference type="CDD" id="cd02961">
    <property type="entry name" value="PDI_a_family"/>
    <property type="match status" value="1"/>
</dbReference>
<keyword evidence="8 11" id="KW-1015">Disulfide bond</keyword>
<evidence type="ECO:0000256" key="10">
    <source>
        <dbReference type="ARBA" id="ARBA00023284"/>
    </source>
</evidence>
<evidence type="ECO:0000313" key="15">
    <source>
        <dbReference type="EMBL" id="KAK2548716.1"/>
    </source>
</evidence>
<feature type="disulfide bond" description="Redox-active" evidence="11">
    <location>
        <begin position="420"/>
        <end position="423"/>
    </location>
</feature>
<evidence type="ECO:0000256" key="11">
    <source>
        <dbReference type="PIRSR" id="PIRSR605792-51"/>
    </source>
</evidence>
<dbReference type="FunFam" id="3.40.30.10:FF:000017">
    <property type="entry name" value="Protein disulfide-isomerase A4"/>
    <property type="match status" value="1"/>
</dbReference>
<dbReference type="Proteomes" id="UP001249851">
    <property type="component" value="Unassembled WGS sequence"/>
</dbReference>
<dbReference type="PROSITE" id="PS51352">
    <property type="entry name" value="THIOREDOXIN_2"/>
    <property type="match status" value="2"/>
</dbReference>
<evidence type="ECO:0000256" key="12">
    <source>
        <dbReference type="RuleBase" id="RU004208"/>
    </source>
</evidence>
<dbReference type="InterPro" id="IPR017937">
    <property type="entry name" value="Thioredoxin_CS"/>
</dbReference>
<reference evidence="15" key="2">
    <citation type="journal article" date="2023" name="Science">
        <title>Genomic signatures of disease resistance in endangered staghorn corals.</title>
        <authorList>
            <person name="Vollmer S.V."/>
            <person name="Selwyn J.D."/>
            <person name="Despard B.A."/>
            <person name="Roesel C.L."/>
        </authorList>
    </citation>
    <scope>NUCLEOTIDE SEQUENCE</scope>
    <source>
        <strain evidence="15">K2</strain>
    </source>
</reference>
<evidence type="ECO:0000313" key="16">
    <source>
        <dbReference type="Proteomes" id="UP001249851"/>
    </source>
</evidence>
<name>A0AAD9USV6_ACRCE</name>
<dbReference type="NCBIfam" id="TIGR01130">
    <property type="entry name" value="ER_PDI_fam"/>
    <property type="match status" value="1"/>
</dbReference>
<evidence type="ECO:0000259" key="14">
    <source>
        <dbReference type="PROSITE" id="PS51352"/>
    </source>
</evidence>
<dbReference type="GO" id="GO:0006457">
    <property type="term" value="P:protein folding"/>
    <property type="evidence" value="ECO:0007669"/>
    <property type="project" value="TreeGrafter"/>
</dbReference>
<proteinExistence type="inferred from homology"/>
<comment type="catalytic activity">
    <reaction evidence="1 13">
        <text>Catalyzes the rearrangement of -S-S- bonds in proteins.</text>
        <dbReference type="EC" id="5.3.4.1"/>
    </reaction>
</comment>
<comment type="subcellular location">
    <subcellularLocation>
        <location evidence="2">Endoplasmic reticulum lumen</location>
    </subcellularLocation>
</comment>
<evidence type="ECO:0000256" key="2">
    <source>
        <dbReference type="ARBA" id="ARBA00004319"/>
    </source>
</evidence>
<dbReference type="GO" id="GO:0003756">
    <property type="term" value="F:protein disulfide isomerase activity"/>
    <property type="evidence" value="ECO:0007669"/>
    <property type="project" value="UniProtKB-EC"/>
</dbReference>
<comment type="similarity">
    <text evidence="3 12">Belongs to the protein disulfide isomerase family.</text>
</comment>
<dbReference type="InterPro" id="IPR005792">
    <property type="entry name" value="Prot_disulphide_isomerase"/>
</dbReference>
<dbReference type="EC" id="5.3.4.1" evidence="4 13"/>
<dbReference type="EMBL" id="JARQWQ010000140">
    <property type="protein sequence ID" value="KAK2548716.1"/>
    <property type="molecule type" value="Genomic_DNA"/>
</dbReference>
<evidence type="ECO:0000256" key="13">
    <source>
        <dbReference type="RuleBase" id="RU361130"/>
    </source>
</evidence>
<evidence type="ECO:0000256" key="6">
    <source>
        <dbReference type="ARBA" id="ARBA00022737"/>
    </source>
</evidence>
<feature type="domain" description="Thioredoxin" evidence="14">
    <location>
        <begin position="370"/>
        <end position="499"/>
    </location>
</feature>
<dbReference type="InterPro" id="IPR013766">
    <property type="entry name" value="Thioredoxin_domain"/>
</dbReference>
<feature type="domain" description="Thioredoxin" evidence="14">
    <location>
        <begin position="39"/>
        <end position="156"/>
    </location>
</feature>
<dbReference type="PROSITE" id="PS00194">
    <property type="entry name" value="THIOREDOXIN_1"/>
    <property type="match status" value="2"/>
</dbReference>
<evidence type="ECO:0000256" key="5">
    <source>
        <dbReference type="ARBA" id="ARBA00022729"/>
    </source>
</evidence>
<dbReference type="FunFam" id="3.40.30.10:FF:000045">
    <property type="entry name" value="Disulfide-isomerase A3"/>
    <property type="match status" value="1"/>
</dbReference>
<dbReference type="GO" id="GO:0034976">
    <property type="term" value="P:response to endoplasmic reticulum stress"/>
    <property type="evidence" value="ECO:0007669"/>
    <property type="project" value="TreeGrafter"/>
</dbReference>
<evidence type="ECO:0000256" key="7">
    <source>
        <dbReference type="ARBA" id="ARBA00022824"/>
    </source>
</evidence>
<feature type="disulfide bond" description="Redox-active" evidence="11">
    <location>
        <begin position="76"/>
        <end position="79"/>
    </location>
</feature>
<keyword evidence="5" id="KW-0732">Signal</keyword>
<accession>A0AAD9USV6</accession>
<evidence type="ECO:0000256" key="3">
    <source>
        <dbReference type="ARBA" id="ARBA00006347"/>
    </source>
</evidence>
<evidence type="ECO:0000256" key="1">
    <source>
        <dbReference type="ARBA" id="ARBA00001182"/>
    </source>
</evidence>
<comment type="caution">
    <text evidence="15">The sequence shown here is derived from an EMBL/GenBank/DDBJ whole genome shotgun (WGS) entry which is preliminary data.</text>
</comment>
<keyword evidence="9 13" id="KW-0413">Isomerase</keyword>
<keyword evidence="6" id="KW-0677">Repeat</keyword>
<dbReference type="NCBIfam" id="TIGR01126">
    <property type="entry name" value="pdi_dom"/>
    <property type="match status" value="2"/>
</dbReference>
<dbReference type="Pfam" id="PF00085">
    <property type="entry name" value="Thioredoxin"/>
    <property type="match status" value="2"/>
</dbReference>
<sequence length="520" mass="58781">MFISNVGSKILKVCDGNFHLEVFPFGRGTMLISGFLLSLFVSFAVCSDVVELTDGSFKSEVDGKEIMLVEFFAPWCGHCKKLAPEYEEAATKLKVNDPPIPLAKVDCTEGGKGTCSKYGVSGYPTLKIFRNGEFSQDYQGSRDSAGIVQYMKKQAEPTSKEISTLVELNKKLESDTAVIVGFFDKDDEIKTEFMTVADQLRESHTFAHTSSEEVMAELGHRDAMVIFRPKHLNSKFEPNKEVFTGTETSFYMKKFIEETVHGMVGHMTSENEAQFKKPVCVVYFKVDYKLNPKGTNYWRNRVLKVATEFQNKVMKFAIASKTDFQRFLSDVGFKTDDEEVNVVIRSDDGSKYKMTEKFSVDNFKAFLTQYFNAELTPYIKSEAVPEENDGPVKVVVGQTFDEIVNDPNKDVLIEFYAPWCGHCKNLEPIYKELGEKVKDVKDIVIAKMDATANDVPPTFKVEGFPTIYFAPMNNKDKPLKYSGARDVDSFVEYLQREATNTFKLPSAGKKKKSKKSKDEL</sequence>
<evidence type="ECO:0000256" key="8">
    <source>
        <dbReference type="ARBA" id="ARBA00023157"/>
    </source>
</evidence>
<dbReference type="PRINTS" id="PR00421">
    <property type="entry name" value="THIOREDOXIN"/>
</dbReference>
<reference evidence="15" key="1">
    <citation type="journal article" date="2023" name="G3 (Bethesda)">
        <title>Whole genome assembly and annotation of the endangered Caribbean coral Acropora cervicornis.</title>
        <authorList>
            <person name="Selwyn J.D."/>
            <person name="Vollmer S.V."/>
        </authorList>
    </citation>
    <scope>NUCLEOTIDE SEQUENCE</scope>
    <source>
        <strain evidence="15">K2</strain>
    </source>
</reference>
<dbReference type="CDD" id="cd03073">
    <property type="entry name" value="PDI_b'_ERp72_ERp57"/>
    <property type="match status" value="1"/>
</dbReference>
<evidence type="ECO:0000256" key="4">
    <source>
        <dbReference type="ARBA" id="ARBA00012723"/>
    </source>
</evidence>
<dbReference type="GO" id="GO:0005788">
    <property type="term" value="C:endoplasmic reticulum lumen"/>
    <property type="evidence" value="ECO:0007669"/>
    <property type="project" value="UniProtKB-SubCell"/>
</dbReference>
<dbReference type="FunFam" id="3.40.30.10:FF:000303">
    <property type="entry name" value="Protein disulfide-isomerase"/>
    <property type="match status" value="1"/>
</dbReference>
<gene>
    <name evidence="15" type="ORF">P5673_031074</name>
</gene>